<dbReference type="PROSITE" id="PS51880">
    <property type="entry name" value="TGS"/>
    <property type="match status" value="1"/>
</dbReference>
<keyword evidence="3" id="KW-1185">Reference proteome</keyword>
<organism evidence="2 3">
    <name type="scientific">Sinanaerobacter chloroacetimidivorans</name>
    <dbReference type="NCBI Taxonomy" id="2818044"/>
    <lineage>
        <taxon>Bacteria</taxon>
        <taxon>Bacillati</taxon>
        <taxon>Bacillota</taxon>
        <taxon>Clostridia</taxon>
        <taxon>Peptostreptococcales</taxon>
        <taxon>Anaerovoracaceae</taxon>
        <taxon>Sinanaerobacter</taxon>
    </lineage>
</organism>
<reference evidence="2" key="2">
    <citation type="submission" date="2021-04" db="EMBL/GenBank/DDBJ databases">
        <authorList>
            <person name="Liu J."/>
        </authorList>
    </citation>
    <scope>NUCLEOTIDE SEQUENCE</scope>
    <source>
        <strain evidence="2">BAD-6</strain>
    </source>
</reference>
<dbReference type="InterPro" id="IPR016155">
    <property type="entry name" value="Mopterin_synth/thiamin_S_b"/>
</dbReference>
<dbReference type="InterPro" id="IPR003749">
    <property type="entry name" value="ThiS/MoaD-like"/>
</dbReference>
<accession>A0A8J7W3R2</accession>
<proteinExistence type="predicted"/>
<reference evidence="2" key="1">
    <citation type="submission" date="2021-04" db="EMBL/GenBank/DDBJ databases">
        <title>Sinoanaerobacter chloroacetimidivorans sp. nov., an obligate anaerobic bacterium isolated from anaerobic sludge.</title>
        <authorList>
            <person name="Bao Y."/>
        </authorList>
    </citation>
    <scope>NUCLEOTIDE SEQUENCE</scope>
    <source>
        <strain evidence="2">BAD-6</strain>
    </source>
</reference>
<dbReference type="InterPro" id="IPR004095">
    <property type="entry name" value="TGS"/>
</dbReference>
<evidence type="ECO:0000313" key="2">
    <source>
        <dbReference type="EMBL" id="MBR0598608.1"/>
    </source>
</evidence>
<name>A0A8J7W3R2_9FIRM</name>
<dbReference type="EMBL" id="JAGSND010000007">
    <property type="protein sequence ID" value="MBR0598608.1"/>
    <property type="molecule type" value="Genomic_DNA"/>
</dbReference>
<evidence type="ECO:0000259" key="1">
    <source>
        <dbReference type="PROSITE" id="PS51880"/>
    </source>
</evidence>
<gene>
    <name evidence="2" type="ORF">KCX82_12025</name>
</gene>
<dbReference type="AlphaFoldDB" id="A0A8J7W3R2"/>
<dbReference type="InterPro" id="IPR012675">
    <property type="entry name" value="Beta-grasp_dom_sf"/>
</dbReference>
<sequence length="80" mass="9059">MTQINVTFILKGHLMWYPEDRKKIHILSVDENAKIADVLDSLNVPAEQIKLVLRNGQTVDMNDKMDEDDEVEIIPIIAGG</sequence>
<dbReference type="RefSeq" id="WP_227018730.1">
    <property type="nucleotide sequence ID" value="NZ_JAGSND010000007.1"/>
</dbReference>
<feature type="domain" description="TGS" evidence="1">
    <location>
        <begin position="1"/>
        <end position="75"/>
    </location>
</feature>
<protein>
    <submittedName>
        <fullName evidence="2">MoaD/ThiS family protein</fullName>
    </submittedName>
</protein>
<dbReference type="SUPFAM" id="SSF54285">
    <property type="entry name" value="MoaD/ThiS"/>
    <property type="match status" value="1"/>
</dbReference>
<evidence type="ECO:0000313" key="3">
    <source>
        <dbReference type="Proteomes" id="UP000675664"/>
    </source>
</evidence>
<comment type="caution">
    <text evidence="2">The sequence shown here is derived from an EMBL/GenBank/DDBJ whole genome shotgun (WGS) entry which is preliminary data.</text>
</comment>
<dbReference type="Pfam" id="PF02597">
    <property type="entry name" value="ThiS"/>
    <property type="match status" value="1"/>
</dbReference>
<dbReference type="Proteomes" id="UP000675664">
    <property type="component" value="Unassembled WGS sequence"/>
</dbReference>
<dbReference type="Gene3D" id="3.10.20.30">
    <property type="match status" value="1"/>
</dbReference>